<reference evidence="1 2" key="1">
    <citation type="journal article" date="2012" name="PLoS Pathog.">
        <title>Comparative pathogenomics reveals horizontally acquired novel virulence genes in fungi infecting cereal hosts.</title>
        <authorList>
            <person name="Gardiner D.M."/>
            <person name="McDonald M.C."/>
            <person name="Covarelli L."/>
            <person name="Solomon P.S."/>
            <person name="Rusu A.G."/>
            <person name="Marshall M."/>
            <person name="Kazan K."/>
            <person name="Chakraborty S."/>
            <person name="McDonald B.A."/>
            <person name="Manners J.M."/>
        </authorList>
    </citation>
    <scope>NUCLEOTIDE SEQUENCE [LARGE SCALE GENOMIC DNA]</scope>
    <source>
        <strain evidence="1 2">CS3096</strain>
    </source>
</reference>
<organism evidence="1 2">
    <name type="scientific">Fusarium pseudograminearum (strain CS3096)</name>
    <name type="common">Wheat and barley crown-rot fungus</name>
    <dbReference type="NCBI Taxonomy" id="1028729"/>
    <lineage>
        <taxon>Eukaryota</taxon>
        <taxon>Fungi</taxon>
        <taxon>Dikarya</taxon>
        <taxon>Ascomycota</taxon>
        <taxon>Pezizomycotina</taxon>
        <taxon>Sordariomycetes</taxon>
        <taxon>Hypocreomycetidae</taxon>
        <taxon>Hypocreales</taxon>
        <taxon>Nectriaceae</taxon>
        <taxon>Fusarium</taxon>
    </lineage>
</organism>
<dbReference type="KEGG" id="fpu:FPSE_09246"/>
<dbReference type="RefSeq" id="XP_009260638.1">
    <property type="nucleotide sequence ID" value="XM_009262363.1"/>
</dbReference>
<name>K3UFS2_FUSPC</name>
<accession>K3UFS2</accession>
<dbReference type="OrthoDB" id="10425461at2759"/>
<dbReference type="EMBL" id="AFNW01000307">
    <property type="protein sequence ID" value="EKJ70601.1"/>
    <property type="molecule type" value="Genomic_DNA"/>
</dbReference>
<evidence type="ECO:0000313" key="2">
    <source>
        <dbReference type="Proteomes" id="UP000007978"/>
    </source>
</evidence>
<keyword evidence="2" id="KW-1185">Reference proteome</keyword>
<evidence type="ECO:0000313" key="1">
    <source>
        <dbReference type="EMBL" id="EKJ70601.1"/>
    </source>
</evidence>
<sequence length="66" mass="6974">MSAGACIVVVTLLAFMSAITRLIVSRTMAVGFPGAVSTPRLWLRCAEAVAHIFRDLGSTDPNIQAV</sequence>
<dbReference type="Proteomes" id="UP000007978">
    <property type="component" value="Chromosome 1"/>
</dbReference>
<dbReference type="GeneID" id="20367863"/>
<comment type="caution">
    <text evidence="1">The sequence shown here is derived from an EMBL/GenBank/DDBJ whole genome shotgun (WGS) entry which is preliminary data.</text>
</comment>
<proteinExistence type="predicted"/>
<dbReference type="AlphaFoldDB" id="K3UFS2"/>
<protein>
    <submittedName>
        <fullName evidence="1">Uncharacterized protein</fullName>
    </submittedName>
</protein>
<dbReference type="HOGENOM" id="CLU_2831329_0_0_1"/>
<gene>
    <name evidence="1" type="ORF">FPSE_09246</name>
</gene>